<gene>
    <name evidence="1" type="primary">Contig3873.g4137</name>
    <name evidence="1" type="ORF">STYLEM_16907</name>
</gene>
<sequence length="349" mass="41289">MERIEIQEVQHFKGFHINDKSYILNKNLFLTCAKGCGFLVSLKDFTIIRRLKEIKRQNVSGFHVKGNLLILFCGHKEQLIYEITENDIFYLRSLYINSYYLRSFDTFKQIGDPLTLADPSDPYTSIHQLKVGVDDDQNHIAIHDTYQMDSKYFQFQLIPLNKKYLYLDFKLDPLTQQMKYFLCRVKFHKKNMKVTYKVIRKIDQDFYILNAKIQSRKILIGQTKQKSNITAGGLVMIDLEKQRVIQQTFQLSITGSDNCFTRPINQYLQFGSFQEQIFITNLKNMEVHQGQMKFDGHLIQLLSDKGYVYLDKKSIKYRQGDSTFNLAFEILQYRYSNQKISKFSFEIDC</sequence>
<proteinExistence type="predicted"/>
<organism evidence="1 2">
    <name type="scientific">Stylonychia lemnae</name>
    <name type="common">Ciliate</name>
    <dbReference type="NCBI Taxonomy" id="5949"/>
    <lineage>
        <taxon>Eukaryota</taxon>
        <taxon>Sar</taxon>
        <taxon>Alveolata</taxon>
        <taxon>Ciliophora</taxon>
        <taxon>Intramacronucleata</taxon>
        <taxon>Spirotrichea</taxon>
        <taxon>Stichotrichia</taxon>
        <taxon>Sporadotrichida</taxon>
        <taxon>Oxytrichidae</taxon>
        <taxon>Stylonychinae</taxon>
        <taxon>Stylonychia</taxon>
    </lineage>
</organism>
<keyword evidence="2" id="KW-1185">Reference proteome</keyword>
<evidence type="ECO:0000313" key="2">
    <source>
        <dbReference type="Proteomes" id="UP000039865"/>
    </source>
</evidence>
<dbReference type="AlphaFoldDB" id="A0A078AZX4"/>
<name>A0A078AZX4_STYLE</name>
<dbReference type="InParanoid" id="A0A078AZX4"/>
<evidence type="ECO:0000313" key="1">
    <source>
        <dbReference type="EMBL" id="CDW87794.1"/>
    </source>
</evidence>
<dbReference type="Proteomes" id="UP000039865">
    <property type="component" value="Unassembled WGS sequence"/>
</dbReference>
<protein>
    <submittedName>
        <fullName evidence="1">Uncharacterized protein</fullName>
    </submittedName>
</protein>
<reference evidence="1 2" key="1">
    <citation type="submission" date="2014-06" db="EMBL/GenBank/DDBJ databases">
        <authorList>
            <person name="Swart Estienne"/>
        </authorList>
    </citation>
    <scope>NUCLEOTIDE SEQUENCE [LARGE SCALE GENOMIC DNA]</scope>
    <source>
        <strain evidence="1 2">130c</strain>
    </source>
</reference>
<dbReference type="EMBL" id="CCKQ01015944">
    <property type="protein sequence ID" value="CDW87794.1"/>
    <property type="molecule type" value="Genomic_DNA"/>
</dbReference>
<accession>A0A078AZX4</accession>